<feature type="domain" description="Penicillin-binding protein transpeptidase" evidence="2">
    <location>
        <begin position="93"/>
        <end position="272"/>
    </location>
</feature>
<dbReference type="EMBL" id="FUWS01000006">
    <property type="protein sequence ID" value="SKA09760.1"/>
    <property type="molecule type" value="Genomic_DNA"/>
</dbReference>
<name>A0A1T4R199_9ACTN</name>
<accession>A0A1T4R199</accession>
<dbReference type="Proteomes" id="UP000190637">
    <property type="component" value="Unassembled WGS sequence"/>
</dbReference>
<dbReference type="SUPFAM" id="SSF56601">
    <property type="entry name" value="beta-lactamase/transpeptidase-like"/>
    <property type="match status" value="1"/>
</dbReference>
<feature type="chain" id="PRO_5039080184" evidence="1">
    <location>
        <begin position="21"/>
        <end position="294"/>
    </location>
</feature>
<sequence>MSRTSSTVVGVRVVALLAGATLTVTGGCAPPGEAGGDSAARVWPGMMPETAPSPRTVVRDDLEKVFEEADTDGAFVLYDVERNLTTVVGRERAAHRHPPAETFEIAATLIALETDTVPSVDETVRHDGNADWERDASLREAVVSSDAGVHREVARRVGPDRMRTWVDRLGYGNRETGESGRPFWLDGTLEISPREQADFLADLARGRLPTSEAHQRDVRELLFLEHGPGYVLYGKSGLAGRFNPGAGWWVGWVRREDGVFSFALAMDVVTDKHVEQRVPLGREFLERLNVVPVP</sequence>
<evidence type="ECO:0000259" key="2">
    <source>
        <dbReference type="Pfam" id="PF00905"/>
    </source>
</evidence>
<evidence type="ECO:0000256" key="1">
    <source>
        <dbReference type="SAM" id="SignalP"/>
    </source>
</evidence>
<gene>
    <name evidence="3" type="ORF">SAMN02745673_02430</name>
</gene>
<reference evidence="3 4" key="1">
    <citation type="submission" date="2017-02" db="EMBL/GenBank/DDBJ databases">
        <authorList>
            <person name="Peterson S.W."/>
        </authorList>
    </citation>
    <scope>NUCLEOTIDE SEQUENCE [LARGE SCALE GENOMIC DNA]</scope>
    <source>
        <strain evidence="3 4">DSM 45154</strain>
    </source>
</reference>
<evidence type="ECO:0000313" key="4">
    <source>
        <dbReference type="Proteomes" id="UP000190637"/>
    </source>
</evidence>
<feature type="signal peptide" evidence="1">
    <location>
        <begin position="1"/>
        <end position="20"/>
    </location>
</feature>
<dbReference type="Pfam" id="PF00905">
    <property type="entry name" value="Transpeptidase"/>
    <property type="match status" value="1"/>
</dbReference>
<dbReference type="AlphaFoldDB" id="A0A1T4R199"/>
<protein>
    <submittedName>
        <fullName evidence="3">Beta-lactamase class D</fullName>
    </submittedName>
</protein>
<dbReference type="STRING" id="1122192.SAMN02745673_02430"/>
<organism evidence="3 4">
    <name type="scientific">Marinactinospora thermotolerans DSM 45154</name>
    <dbReference type="NCBI Taxonomy" id="1122192"/>
    <lineage>
        <taxon>Bacteria</taxon>
        <taxon>Bacillati</taxon>
        <taxon>Actinomycetota</taxon>
        <taxon>Actinomycetes</taxon>
        <taxon>Streptosporangiales</taxon>
        <taxon>Nocardiopsidaceae</taxon>
        <taxon>Marinactinospora</taxon>
    </lineage>
</organism>
<dbReference type="RefSeq" id="WP_235000948.1">
    <property type="nucleotide sequence ID" value="NZ_FUWS01000006.1"/>
</dbReference>
<dbReference type="PROSITE" id="PS51257">
    <property type="entry name" value="PROKAR_LIPOPROTEIN"/>
    <property type="match status" value="1"/>
</dbReference>
<dbReference type="Gene3D" id="3.40.710.10">
    <property type="entry name" value="DD-peptidase/beta-lactamase superfamily"/>
    <property type="match status" value="1"/>
</dbReference>
<keyword evidence="1" id="KW-0732">Signal</keyword>
<keyword evidence="4" id="KW-1185">Reference proteome</keyword>
<dbReference type="InterPro" id="IPR012338">
    <property type="entry name" value="Beta-lactam/transpept-like"/>
</dbReference>
<dbReference type="InterPro" id="IPR001460">
    <property type="entry name" value="PCN-bd_Tpept"/>
</dbReference>
<dbReference type="GO" id="GO:0008658">
    <property type="term" value="F:penicillin binding"/>
    <property type="evidence" value="ECO:0007669"/>
    <property type="project" value="InterPro"/>
</dbReference>
<evidence type="ECO:0000313" key="3">
    <source>
        <dbReference type="EMBL" id="SKA09760.1"/>
    </source>
</evidence>
<proteinExistence type="predicted"/>